<proteinExistence type="predicted"/>
<feature type="region of interest" description="Disordered" evidence="1">
    <location>
        <begin position="1"/>
        <end position="154"/>
    </location>
</feature>
<evidence type="ECO:0000313" key="2">
    <source>
        <dbReference type="Proteomes" id="UP000515121"/>
    </source>
</evidence>
<gene>
    <name evidence="3" type="primary">LOC111292110</name>
</gene>
<feature type="compositionally biased region" description="Basic and acidic residues" evidence="1">
    <location>
        <begin position="113"/>
        <end position="123"/>
    </location>
</feature>
<dbReference type="KEGG" id="dzi:111292110"/>
<organism evidence="2 3">
    <name type="scientific">Durio zibethinus</name>
    <name type="common">Durian</name>
    <dbReference type="NCBI Taxonomy" id="66656"/>
    <lineage>
        <taxon>Eukaryota</taxon>
        <taxon>Viridiplantae</taxon>
        <taxon>Streptophyta</taxon>
        <taxon>Embryophyta</taxon>
        <taxon>Tracheophyta</taxon>
        <taxon>Spermatophyta</taxon>
        <taxon>Magnoliopsida</taxon>
        <taxon>eudicotyledons</taxon>
        <taxon>Gunneridae</taxon>
        <taxon>Pentapetalae</taxon>
        <taxon>rosids</taxon>
        <taxon>malvids</taxon>
        <taxon>Malvales</taxon>
        <taxon>Malvaceae</taxon>
        <taxon>Helicteroideae</taxon>
        <taxon>Durio</taxon>
    </lineage>
</organism>
<protein>
    <submittedName>
        <fullName evidence="3">Nucleolin-like</fullName>
    </submittedName>
</protein>
<name>A0A6P5YJ11_DURZI</name>
<dbReference type="Proteomes" id="UP000515121">
    <property type="component" value="Unplaced"/>
</dbReference>
<evidence type="ECO:0000256" key="1">
    <source>
        <dbReference type="SAM" id="MobiDB-lite"/>
    </source>
</evidence>
<feature type="compositionally biased region" description="Acidic residues" evidence="1">
    <location>
        <begin position="124"/>
        <end position="154"/>
    </location>
</feature>
<dbReference type="OrthoDB" id="696786at2759"/>
<keyword evidence="2" id="KW-1185">Reference proteome</keyword>
<feature type="compositionally biased region" description="Acidic residues" evidence="1">
    <location>
        <begin position="72"/>
        <end position="108"/>
    </location>
</feature>
<dbReference type="GeneID" id="111292110"/>
<feature type="compositionally biased region" description="Polar residues" evidence="1">
    <location>
        <begin position="38"/>
        <end position="67"/>
    </location>
</feature>
<dbReference type="PANTHER" id="PTHR36899:SF3">
    <property type="entry name" value="F13K23.8 PROTEIN"/>
    <property type="match status" value="1"/>
</dbReference>
<evidence type="ECO:0000313" key="3">
    <source>
        <dbReference type="RefSeq" id="XP_022740066.1"/>
    </source>
</evidence>
<sequence>MAESKSPQEPALPVKRKPDLTSDYQQNLPLKSPKLLSQDETIQANEGNHSAQNHALQPSGNSDSSVPKTLPENEEPGVDAEEEEEEEEDDDDYEDDDDGDDHDEEEENGNAAVDRKGKGILVEEEKDSDDDDDDSNDGGNESEGESDLSDDPLAEVDLDNILPSRTRRRVAQRGFVLQKISETTVNAMIAMTATLNFGGRLYFSAIFVV</sequence>
<accession>A0A6P5YJ11</accession>
<reference evidence="3" key="1">
    <citation type="submission" date="2025-08" db="UniProtKB">
        <authorList>
            <consortium name="RefSeq"/>
        </authorList>
    </citation>
    <scope>IDENTIFICATION</scope>
    <source>
        <tissue evidence="3">Fruit stalk</tissue>
    </source>
</reference>
<dbReference type="PANTHER" id="PTHR36899">
    <property type="entry name" value="OS04G0395700 PROTEIN"/>
    <property type="match status" value="1"/>
</dbReference>
<dbReference type="AlphaFoldDB" id="A0A6P5YJ11"/>
<dbReference type="RefSeq" id="XP_022740066.1">
    <property type="nucleotide sequence ID" value="XM_022884331.1"/>
</dbReference>